<sequence>MTEKEQVMQAVARGWCQDKNSGKTMDSDLAMAITEEVLAIGPDRPFLGLATTGMLLGELKARAEVDGSIDYRTVGGG</sequence>
<name>A0A0F9NH64_9ZZZZ</name>
<accession>A0A0F9NH64</accession>
<evidence type="ECO:0000313" key="1">
    <source>
        <dbReference type="EMBL" id="KKN17279.1"/>
    </source>
</evidence>
<comment type="caution">
    <text evidence="1">The sequence shown here is derived from an EMBL/GenBank/DDBJ whole genome shotgun (WGS) entry which is preliminary data.</text>
</comment>
<organism evidence="1">
    <name type="scientific">marine sediment metagenome</name>
    <dbReference type="NCBI Taxonomy" id="412755"/>
    <lineage>
        <taxon>unclassified sequences</taxon>
        <taxon>metagenomes</taxon>
        <taxon>ecological metagenomes</taxon>
    </lineage>
</organism>
<gene>
    <name evidence="1" type="ORF">LCGC14_0967580</name>
</gene>
<dbReference type="EMBL" id="LAZR01003539">
    <property type="protein sequence ID" value="KKN17279.1"/>
    <property type="molecule type" value="Genomic_DNA"/>
</dbReference>
<reference evidence="1" key="1">
    <citation type="journal article" date="2015" name="Nature">
        <title>Complex archaea that bridge the gap between prokaryotes and eukaryotes.</title>
        <authorList>
            <person name="Spang A."/>
            <person name="Saw J.H."/>
            <person name="Jorgensen S.L."/>
            <person name="Zaremba-Niedzwiedzka K."/>
            <person name="Martijn J."/>
            <person name="Lind A.E."/>
            <person name="van Eijk R."/>
            <person name="Schleper C."/>
            <person name="Guy L."/>
            <person name="Ettema T.J."/>
        </authorList>
    </citation>
    <scope>NUCLEOTIDE SEQUENCE</scope>
</reference>
<dbReference type="AlphaFoldDB" id="A0A0F9NH64"/>
<proteinExistence type="predicted"/>
<protein>
    <submittedName>
        <fullName evidence="1">Uncharacterized protein</fullName>
    </submittedName>
</protein>